<keyword evidence="4" id="KW-0274">FAD</keyword>
<sequence>MIGVTIGGGIGRLMGEFGLLADALQSVRMVGADGRIMTVSATSHADLWWGIRGAGANFGVIISATYKIRPLVNNGKVFLADFYVPAERSKEYFSLIETHYSEMPANLALILVVSWNTTTNSVQIGGDWIYFGTETEGRKILAPAFALNISSTVTEVVPWNKIGSVAGGGFDSILCQENQPRSLFSLNQKKYSAAGYQAGFEKMAAFLTNNPAARASTLVFELFPNQATAAFGDNSSAWPWRDTKGFIQVNFSWSTGDSRMRDAANRLGQTMRADFARTTGYDKPFVFVNYARGDEPIENVYRKDKLPRLVGLKNKYDPDNIFAYYHPIPTKYP</sequence>
<evidence type="ECO:0000256" key="4">
    <source>
        <dbReference type="ARBA" id="ARBA00022827"/>
    </source>
</evidence>
<protein>
    <recommendedName>
        <fullName evidence="6">FAD-binding PCMH-type domain-containing protein</fullName>
    </recommendedName>
</protein>
<name>A0AAJ0CUD0_9HYPO</name>
<dbReference type="InterPro" id="IPR016166">
    <property type="entry name" value="FAD-bd_PCMH"/>
</dbReference>
<dbReference type="PROSITE" id="PS51387">
    <property type="entry name" value="FAD_PCMH"/>
    <property type="match status" value="1"/>
</dbReference>
<dbReference type="Proteomes" id="UP001251528">
    <property type="component" value="Unassembled WGS sequence"/>
</dbReference>
<keyword evidence="3" id="KW-0285">Flavoprotein</keyword>
<evidence type="ECO:0000313" key="7">
    <source>
        <dbReference type="EMBL" id="KAK2603631.1"/>
    </source>
</evidence>
<evidence type="ECO:0000259" key="6">
    <source>
        <dbReference type="PROSITE" id="PS51387"/>
    </source>
</evidence>
<comment type="caution">
    <text evidence="7">The sequence shown here is derived from an EMBL/GenBank/DDBJ whole genome shotgun (WGS) entry which is preliminary data.</text>
</comment>
<organism evidence="7 8">
    <name type="scientific">Conoideocrella luteorostrata</name>
    <dbReference type="NCBI Taxonomy" id="1105319"/>
    <lineage>
        <taxon>Eukaryota</taxon>
        <taxon>Fungi</taxon>
        <taxon>Dikarya</taxon>
        <taxon>Ascomycota</taxon>
        <taxon>Pezizomycotina</taxon>
        <taxon>Sordariomycetes</taxon>
        <taxon>Hypocreomycetidae</taxon>
        <taxon>Hypocreales</taxon>
        <taxon>Clavicipitaceae</taxon>
        <taxon>Conoideocrella</taxon>
    </lineage>
</organism>
<reference evidence="7" key="1">
    <citation type="submission" date="2023-06" db="EMBL/GenBank/DDBJ databases">
        <title>Conoideocrella luteorostrata (Hypocreales: Clavicipitaceae), a potential biocontrol fungus for elongate hemlock scale in United States Christmas tree production areas.</title>
        <authorList>
            <person name="Barrett H."/>
            <person name="Lovett B."/>
            <person name="Macias A.M."/>
            <person name="Stajich J.E."/>
            <person name="Kasson M.T."/>
        </authorList>
    </citation>
    <scope>NUCLEOTIDE SEQUENCE</scope>
    <source>
        <strain evidence="7">ARSEF 14590</strain>
    </source>
</reference>
<gene>
    <name evidence="7" type="ORF">QQS21_004212</name>
</gene>
<dbReference type="InterPro" id="IPR036318">
    <property type="entry name" value="FAD-bd_PCMH-like_sf"/>
</dbReference>
<evidence type="ECO:0000256" key="3">
    <source>
        <dbReference type="ARBA" id="ARBA00022630"/>
    </source>
</evidence>
<feature type="domain" description="FAD-binding PCMH-type" evidence="6">
    <location>
        <begin position="1"/>
        <end position="71"/>
    </location>
</feature>
<keyword evidence="8" id="KW-1185">Reference proteome</keyword>
<dbReference type="PANTHER" id="PTHR42973:SF39">
    <property type="entry name" value="FAD-BINDING PCMH-TYPE DOMAIN-CONTAINING PROTEIN"/>
    <property type="match status" value="1"/>
</dbReference>
<evidence type="ECO:0000256" key="5">
    <source>
        <dbReference type="ARBA" id="ARBA00023002"/>
    </source>
</evidence>
<dbReference type="EMBL" id="JASWJB010000060">
    <property type="protein sequence ID" value="KAK2603631.1"/>
    <property type="molecule type" value="Genomic_DNA"/>
</dbReference>
<accession>A0AAJ0CUD0</accession>
<dbReference type="InterPro" id="IPR012951">
    <property type="entry name" value="BBE"/>
</dbReference>
<evidence type="ECO:0000313" key="8">
    <source>
        <dbReference type="Proteomes" id="UP001251528"/>
    </source>
</evidence>
<keyword evidence="5" id="KW-0560">Oxidoreductase</keyword>
<dbReference type="InterPro" id="IPR050416">
    <property type="entry name" value="FAD-linked_Oxidoreductase"/>
</dbReference>
<dbReference type="AlphaFoldDB" id="A0AAJ0CUD0"/>
<dbReference type="GO" id="GO:0071949">
    <property type="term" value="F:FAD binding"/>
    <property type="evidence" value="ECO:0007669"/>
    <property type="project" value="InterPro"/>
</dbReference>
<dbReference type="InterPro" id="IPR016169">
    <property type="entry name" value="FAD-bd_PCMH_sub2"/>
</dbReference>
<dbReference type="GO" id="GO:0016491">
    <property type="term" value="F:oxidoreductase activity"/>
    <property type="evidence" value="ECO:0007669"/>
    <property type="project" value="UniProtKB-KW"/>
</dbReference>
<dbReference type="SUPFAM" id="SSF56176">
    <property type="entry name" value="FAD-binding/transporter-associated domain-like"/>
    <property type="match status" value="1"/>
</dbReference>
<dbReference type="Pfam" id="PF08031">
    <property type="entry name" value="BBE"/>
    <property type="match status" value="1"/>
</dbReference>
<comment type="similarity">
    <text evidence="2">Belongs to the oxygen-dependent FAD-linked oxidoreductase family.</text>
</comment>
<comment type="cofactor">
    <cofactor evidence="1">
        <name>FAD</name>
        <dbReference type="ChEBI" id="CHEBI:57692"/>
    </cofactor>
</comment>
<proteinExistence type="inferred from homology"/>
<evidence type="ECO:0000256" key="1">
    <source>
        <dbReference type="ARBA" id="ARBA00001974"/>
    </source>
</evidence>
<dbReference type="Gene3D" id="3.30.465.10">
    <property type="match status" value="1"/>
</dbReference>
<dbReference type="Gene3D" id="3.40.462.20">
    <property type="match status" value="1"/>
</dbReference>
<dbReference type="PANTHER" id="PTHR42973">
    <property type="entry name" value="BINDING OXIDOREDUCTASE, PUTATIVE (AFU_ORTHOLOGUE AFUA_1G17690)-RELATED"/>
    <property type="match status" value="1"/>
</dbReference>
<evidence type="ECO:0000256" key="2">
    <source>
        <dbReference type="ARBA" id="ARBA00005466"/>
    </source>
</evidence>